<dbReference type="PANTHER" id="PTHR10434">
    <property type="entry name" value="1-ACYL-SN-GLYCEROL-3-PHOSPHATE ACYLTRANSFERASE"/>
    <property type="match status" value="1"/>
</dbReference>
<dbReference type="InterPro" id="IPR002123">
    <property type="entry name" value="Plipid/glycerol_acylTrfase"/>
</dbReference>
<evidence type="ECO:0000256" key="3">
    <source>
        <dbReference type="ARBA" id="ARBA00023315"/>
    </source>
</evidence>
<keyword evidence="6" id="KW-1185">Reference proteome</keyword>
<dbReference type="PANTHER" id="PTHR10434:SF11">
    <property type="entry name" value="1-ACYL-SN-GLYCEROL-3-PHOSPHATE ACYLTRANSFERASE"/>
    <property type="match status" value="1"/>
</dbReference>
<dbReference type="GO" id="GO:0003841">
    <property type="term" value="F:1-acylglycerol-3-phosphate O-acyltransferase activity"/>
    <property type="evidence" value="ECO:0007669"/>
    <property type="project" value="TreeGrafter"/>
</dbReference>
<dbReference type="SUPFAM" id="SSF69593">
    <property type="entry name" value="Glycerol-3-phosphate (1)-acyltransferase"/>
    <property type="match status" value="1"/>
</dbReference>
<dbReference type="GO" id="GO:0006654">
    <property type="term" value="P:phosphatidic acid biosynthetic process"/>
    <property type="evidence" value="ECO:0007669"/>
    <property type="project" value="TreeGrafter"/>
</dbReference>
<sequence>MIDRLLAGGLAGFARAVTGVRADWRGCAPVPEQRIYYANHASHGDFVLIWSVLPPPLRRATRPVAAADYWGRDALRRYLGQALFAAVLIDRNPAARAADPIAAMGDALDAGSSLILFPEGTRNATDAPLLPFRSGLYHLARVHPRVACVPVWIENVNRVLPKGEFLPLPLLCSVTFGEPLRPAPEEGKAAFLDRARDALLTLAPGCREAP</sequence>
<dbReference type="Proteomes" id="UP000323142">
    <property type="component" value="Unassembled WGS sequence"/>
</dbReference>
<comment type="caution">
    <text evidence="5">The sequence shown here is derived from an EMBL/GenBank/DDBJ whole genome shotgun (WGS) entry which is preliminary data.</text>
</comment>
<keyword evidence="2 5" id="KW-0808">Transferase</keyword>
<evidence type="ECO:0000313" key="6">
    <source>
        <dbReference type="Proteomes" id="UP000323142"/>
    </source>
</evidence>
<feature type="domain" description="Phospholipid/glycerol acyltransferase" evidence="4">
    <location>
        <begin position="34"/>
        <end position="156"/>
    </location>
</feature>
<accession>A0A5B2VIV6</accession>
<reference evidence="5 6" key="1">
    <citation type="submission" date="2019-09" db="EMBL/GenBank/DDBJ databases">
        <title>Salinarimonas rosea gen. nov., sp. nov., a new member of the a-2 subgroup of the Proteobacteria.</title>
        <authorList>
            <person name="Liu J."/>
        </authorList>
    </citation>
    <scope>NUCLEOTIDE SEQUENCE [LARGE SCALE GENOMIC DNA]</scope>
    <source>
        <strain evidence="5 6">BN140002</strain>
    </source>
</reference>
<evidence type="ECO:0000256" key="2">
    <source>
        <dbReference type="ARBA" id="ARBA00022679"/>
    </source>
</evidence>
<dbReference type="CDD" id="cd07989">
    <property type="entry name" value="LPLAT_AGPAT-like"/>
    <property type="match status" value="1"/>
</dbReference>
<comment type="pathway">
    <text evidence="1">Lipid metabolism.</text>
</comment>
<organism evidence="5 6">
    <name type="scientific">Salinarimonas soli</name>
    <dbReference type="NCBI Taxonomy" id="1638099"/>
    <lineage>
        <taxon>Bacteria</taxon>
        <taxon>Pseudomonadati</taxon>
        <taxon>Pseudomonadota</taxon>
        <taxon>Alphaproteobacteria</taxon>
        <taxon>Hyphomicrobiales</taxon>
        <taxon>Salinarimonadaceae</taxon>
        <taxon>Salinarimonas</taxon>
    </lineage>
</organism>
<gene>
    <name evidence="5" type="ORF">F0L46_06400</name>
</gene>
<protein>
    <submittedName>
        <fullName evidence="5">1-acyl-sn-glycerol-3-phosphate acyltransferase</fullName>
    </submittedName>
</protein>
<dbReference type="Pfam" id="PF01553">
    <property type="entry name" value="Acyltransferase"/>
    <property type="match status" value="1"/>
</dbReference>
<dbReference type="EMBL" id="VUOA01000014">
    <property type="protein sequence ID" value="KAA2238272.1"/>
    <property type="molecule type" value="Genomic_DNA"/>
</dbReference>
<keyword evidence="3 5" id="KW-0012">Acyltransferase</keyword>
<evidence type="ECO:0000259" key="4">
    <source>
        <dbReference type="SMART" id="SM00563"/>
    </source>
</evidence>
<dbReference type="RefSeq" id="WP_149816220.1">
    <property type="nucleotide sequence ID" value="NZ_VUOA01000014.1"/>
</dbReference>
<proteinExistence type="predicted"/>
<evidence type="ECO:0000313" key="5">
    <source>
        <dbReference type="EMBL" id="KAA2238272.1"/>
    </source>
</evidence>
<dbReference type="OrthoDB" id="9808424at2"/>
<dbReference type="SMART" id="SM00563">
    <property type="entry name" value="PlsC"/>
    <property type="match status" value="1"/>
</dbReference>
<evidence type="ECO:0000256" key="1">
    <source>
        <dbReference type="ARBA" id="ARBA00005189"/>
    </source>
</evidence>
<name>A0A5B2VIV6_9HYPH</name>
<reference evidence="5 6" key="2">
    <citation type="submission" date="2019-09" db="EMBL/GenBank/DDBJ databases">
        <authorList>
            <person name="Jin C."/>
        </authorList>
    </citation>
    <scope>NUCLEOTIDE SEQUENCE [LARGE SCALE GENOMIC DNA]</scope>
    <source>
        <strain evidence="5 6">BN140002</strain>
    </source>
</reference>
<dbReference type="AlphaFoldDB" id="A0A5B2VIV6"/>